<protein>
    <submittedName>
        <fullName evidence="3">SH3 domain-containing protein</fullName>
    </submittedName>
</protein>
<evidence type="ECO:0000259" key="2">
    <source>
        <dbReference type="Pfam" id="PF04366"/>
    </source>
</evidence>
<name>A0A9W9HR23_9EURO</name>
<organism evidence="3 4">
    <name type="scientific">Penicillium capsulatum</name>
    <dbReference type="NCBI Taxonomy" id="69766"/>
    <lineage>
        <taxon>Eukaryota</taxon>
        <taxon>Fungi</taxon>
        <taxon>Dikarya</taxon>
        <taxon>Ascomycota</taxon>
        <taxon>Pezizomycotina</taxon>
        <taxon>Eurotiomycetes</taxon>
        <taxon>Eurotiomycetidae</taxon>
        <taxon>Eurotiales</taxon>
        <taxon>Aspergillaceae</taxon>
        <taxon>Penicillium</taxon>
    </lineage>
</organism>
<evidence type="ECO:0000313" key="3">
    <source>
        <dbReference type="EMBL" id="KAJ5155821.1"/>
    </source>
</evidence>
<reference evidence="3" key="1">
    <citation type="submission" date="2022-11" db="EMBL/GenBank/DDBJ databases">
        <authorList>
            <person name="Petersen C."/>
        </authorList>
    </citation>
    <scope>NUCLEOTIDE SEQUENCE</scope>
    <source>
        <strain evidence="3">IBT 21917</strain>
    </source>
</reference>
<feature type="compositionally biased region" description="Polar residues" evidence="1">
    <location>
        <begin position="274"/>
        <end position="286"/>
    </location>
</feature>
<accession>A0A9W9HR23</accession>
<dbReference type="OrthoDB" id="10255128at2759"/>
<dbReference type="AlphaFoldDB" id="A0A9W9HR23"/>
<feature type="domain" description="Ysc84 actin-binding" evidence="2">
    <location>
        <begin position="98"/>
        <end position="221"/>
    </location>
</feature>
<dbReference type="EMBL" id="JAPQKO010000006">
    <property type="protein sequence ID" value="KAJ5155821.1"/>
    <property type="molecule type" value="Genomic_DNA"/>
</dbReference>
<keyword evidence="4" id="KW-1185">Reference proteome</keyword>
<dbReference type="GO" id="GO:0051015">
    <property type="term" value="F:actin filament binding"/>
    <property type="evidence" value="ECO:0007669"/>
    <property type="project" value="TreeGrafter"/>
</dbReference>
<dbReference type="Proteomes" id="UP001146351">
    <property type="component" value="Unassembled WGS sequence"/>
</dbReference>
<dbReference type="GO" id="GO:0051017">
    <property type="term" value="P:actin filament bundle assembly"/>
    <property type="evidence" value="ECO:0007669"/>
    <property type="project" value="TreeGrafter"/>
</dbReference>
<evidence type="ECO:0000256" key="1">
    <source>
        <dbReference type="SAM" id="MobiDB-lite"/>
    </source>
</evidence>
<dbReference type="InterPro" id="IPR007461">
    <property type="entry name" value="Ysc84_actin-binding"/>
</dbReference>
<proteinExistence type="predicted"/>
<dbReference type="GO" id="GO:0030479">
    <property type="term" value="C:actin cortical patch"/>
    <property type="evidence" value="ECO:0007669"/>
    <property type="project" value="TreeGrafter"/>
</dbReference>
<dbReference type="GO" id="GO:0035091">
    <property type="term" value="F:phosphatidylinositol binding"/>
    <property type="evidence" value="ECO:0007669"/>
    <property type="project" value="TreeGrafter"/>
</dbReference>
<comment type="caution">
    <text evidence="3">The sequence shown here is derived from an EMBL/GenBank/DDBJ whole genome shotgun (WGS) entry which is preliminary data.</text>
</comment>
<sequence>MSETEPKSRLRNPIHSPFPASLGSECRKAAAIIDSLINPRIVGDGGIPGKILKSAKALVICTVLHAGFLGDGRFGSGLIVARLPDGSWSAPSAIGLMGLGGGGVIGFELIDFVFVLNDDKAVATFIDSATLTVSLNCTVAAGPGRTVEADAMIGTRGVATAYTYSKTHGLCIGVSAELGVLFEIPFTNKRIYERKLKAKQLLNGDVPPPREADPLMRILNSEKLRLKDPDESSRGLELEACALQPAELSERAMVHELPIPPAPQEMAGGDIQEAPSTSNQNSDRRG</sequence>
<dbReference type="InterPro" id="IPR051702">
    <property type="entry name" value="SH3_domain_YSC84-like"/>
</dbReference>
<dbReference type="GO" id="GO:0051666">
    <property type="term" value="P:actin cortical patch localization"/>
    <property type="evidence" value="ECO:0007669"/>
    <property type="project" value="TreeGrafter"/>
</dbReference>
<dbReference type="PANTHER" id="PTHR15629">
    <property type="entry name" value="SH3YL1 PROTEIN"/>
    <property type="match status" value="1"/>
</dbReference>
<feature type="region of interest" description="Disordered" evidence="1">
    <location>
        <begin position="252"/>
        <end position="286"/>
    </location>
</feature>
<gene>
    <name evidence="3" type="ORF">N7492_008624</name>
</gene>
<dbReference type="PANTHER" id="PTHR15629:SF2">
    <property type="entry name" value="SH3 DOMAIN-CONTAINING YSC84-LIKE PROTEIN 1"/>
    <property type="match status" value="1"/>
</dbReference>
<dbReference type="Pfam" id="PF04366">
    <property type="entry name" value="Ysc84"/>
    <property type="match status" value="1"/>
</dbReference>
<reference evidence="3" key="2">
    <citation type="journal article" date="2023" name="IMA Fungus">
        <title>Comparative genomic study of the Penicillium genus elucidates a diverse pangenome and 15 lateral gene transfer events.</title>
        <authorList>
            <person name="Petersen C."/>
            <person name="Sorensen T."/>
            <person name="Nielsen M.R."/>
            <person name="Sondergaard T.E."/>
            <person name="Sorensen J.L."/>
            <person name="Fitzpatrick D.A."/>
            <person name="Frisvad J.C."/>
            <person name="Nielsen K.L."/>
        </authorList>
    </citation>
    <scope>NUCLEOTIDE SEQUENCE</scope>
    <source>
        <strain evidence="3">IBT 21917</strain>
    </source>
</reference>
<evidence type="ECO:0000313" key="4">
    <source>
        <dbReference type="Proteomes" id="UP001146351"/>
    </source>
</evidence>